<evidence type="ECO:0000256" key="7">
    <source>
        <dbReference type="SAM" id="MobiDB-lite"/>
    </source>
</evidence>
<dbReference type="AlphaFoldDB" id="A0A261RNN9"/>
<evidence type="ECO:0000313" key="11">
    <source>
        <dbReference type="Proteomes" id="UP000216857"/>
    </source>
</evidence>
<dbReference type="Proteomes" id="UP000216857">
    <property type="component" value="Unassembled WGS sequence"/>
</dbReference>
<dbReference type="OrthoDB" id="6653789at2"/>
<evidence type="ECO:0000256" key="6">
    <source>
        <dbReference type="ARBA" id="ARBA00043993"/>
    </source>
</evidence>
<keyword evidence="2" id="KW-1003">Cell membrane</keyword>
<keyword evidence="11" id="KW-1185">Reference proteome</keyword>
<organism evidence="10 11">
    <name type="scientific">Bordetella genomosp. 9</name>
    <dbReference type="NCBI Taxonomy" id="1416803"/>
    <lineage>
        <taxon>Bacteria</taxon>
        <taxon>Pseudomonadati</taxon>
        <taxon>Pseudomonadota</taxon>
        <taxon>Betaproteobacteria</taxon>
        <taxon>Burkholderiales</taxon>
        <taxon>Alcaligenaceae</taxon>
        <taxon>Bordetella</taxon>
    </lineage>
</organism>
<evidence type="ECO:0000256" key="2">
    <source>
        <dbReference type="ARBA" id="ARBA00022475"/>
    </source>
</evidence>
<feature type="transmembrane region" description="Helical" evidence="8">
    <location>
        <begin position="102"/>
        <end position="118"/>
    </location>
</feature>
<evidence type="ECO:0000256" key="5">
    <source>
        <dbReference type="ARBA" id="ARBA00023136"/>
    </source>
</evidence>
<sequence length="413" mass="44626">MAGRFAKAASGTRGGFRANLSIRLRWSHRSMDTESPAGPRRSPFSHVLFHVQDPLRRMVFALRNLGSPYQRYRHARALHGIRVALAMLTTVLLSRLLDLPHGVWASVSLLAVIGGIQHHGNIRKKAMERGLGTMLGALAGLLLIFAEEFGAPPVVTIIAMCAIGGLCAYYAIGRGGYIALLTAITMVIVGGQGGDPMATGLWRTLQVCIGIAVALAFSFALPLNASYSWRYSLALNLRRAQQQIRRLQTDQPFTPEARSAMFSELSKRSIALRGLMPSAAKEMKLSGSQIERIQQHQRAIVAALEMISNARLHASAQDQLNLSRAFRGSQGQSLRRGLLMIARALRKGDTSVLGTAAGAAGEDGATPSATPSATDPAAGWVATLQGPDWVMREMAAQIEQLRKAVVVLPRQRN</sequence>
<dbReference type="Pfam" id="PF13515">
    <property type="entry name" value="FUSC_2"/>
    <property type="match status" value="1"/>
</dbReference>
<feature type="domain" description="Integral membrane bound transporter" evidence="9">
    <location>
        <begin position="91"/>
        <end position="216"/>
    </location>
</feature>
<feature type="transmembrane region" description="Helical" evidence="8">
    <location>
        <begin position="77"/>
        <end position="96"/>
    </location>
</feature>
<comment type="subcellular location">
    <subcellularLocation>
        <location evidence="1">Cell membrane</location>
        <topology evidence="1">Multi-pass membrane protein</topology>
    </subcellularLocation>
</comment>
<dbReference type="PANTHER" id="PTHR30509">
    <property type="entry name" value="P-HYDROXYBENZOIC ACID EFFLUX PUMP SUBUNIT-RELATED"/>
    <property type="match status" value="1"/>
</dbReference>
<feature type="transmembrane region" description="Helical" evidence="8">
    <location>
        <begin position="130"/>
        <end position="146"/>
    </location>
</feature>
<dbReference type="GO" id="GO:0005886">
    <property type="term" value="C:plasma membrane"/>
    <property type="evidence" value="ECO:0007669"/>
    <property type="project" value="UniProtKB-SubCell"/>
</dbReference>
<name>A0A261RNN9_9BORD</name>
<dbReference type="InterPro" id="IPR049453">
    <property type="entry name" value="Memb_transporter_dom"/>
</dbReference>
<keyword evidence="5 8" id="KW-0472">Membrane</keyword>
<keyword evidence="4 8" id="KW-1133">Transmembrane helix</keyword>
<dbReference type="PANTHER" id="PTHR30509:SF9">
    <property type="entry name" value="MULTIDRUG RESISTANCE PROTEIN MDTO"/>
    <property type="match status" value="1"/>
</dbReference>
<comment type="caution">
    <text evidence="10">The sequence shown here is derived from an EMBL/GenBank/DDBJ whole genome shotgun (WGS) entry which is preliminary data.</text>
</comment>
<comment type="similarity">
    <text evidence="6">Belongs to the YccS/YhfK family.</text>
</comment>
<protein>
    <recommendedName>
        <fullName evidence="9">Integral membrane bound transporter domain-containing protein</fullName>
    </recommendedName>
</protein>
<gene>
    <name evidence="10" type="ORF">CAL26_02380</name>
</gene>
<evidence type="ECO:0000256" key="3">
    <source>
        <dbReference type="ARBA" id="ARBA00022692"/>
    </source>
</evidence>
<evidence type="ECO:0000313" key="10">
    <source>
        <dbReference type="EMBL" id="OZI26210.1"/>
    </source>
</evidence>
<feature type="transmembrane region" description="Helical" evidence="8">
    <location>
        <begin position="177"/>
        <end position="194"/>
    </location>
</feature>
<evidence type="ECO:0000256" key="8">
    <source>
        <dbReference type="SAM" id="Phobius"/>
    </source>
</evidence>
<dbReference type="EMBL" id="NEVJ01000001">
    <property type="protein sequence ID" value="OZI26210.1"/>
    <property type="molecule type" value="Genomic_DNA"/>
</dbReference>
<feature type="transmembrane region" description="Helical" evidence="8">
    <location>
        <begin position="200"/>
        <end position="223"/>
    </location>
</feature>
<keyword evidence="3 8" id="KW-0812">Transmembrane</keyword>
<evidence type="ECO:0000259" key="9">
    <source>
        <dbReference type="Pfam" id="PF13515"/>
    </source>
</evidence>
<accession>A0A261RNN9</accession>
<proteinExistence type="inferred from homology"/>
<evidence type="ECO:0000256" key="4">
    <source>
        <dbReference type="ARBA" id="ARBA00022989"/>
    </source>
</evidence>
<evidence type="ECO:0000256" key="1">
    <source>
        <dbReference type="ARBA" id="ARBA00004651"/>
    </source>
</evidence>
<reference evidence="10" key="1">
    <citation type="submission" date="2017-05" db="EMBL/GenBank/DDBJ databases">
        <title>Complete and WGS of Bordetella genogroups.</title>
        <authorList>
            <person name="Spilker T."/>
            <person name="Lipuma J."/>
        </authorList>
    </citation>
    <scope>NUCLEOTIDE SEQUENCE</scope>
    <source>
        <strain evidence="10">AU21707</strain>
    </source>
</reference>
<feature type="transmembrane region" description="Helical" evidence="8">
    <location>
        <begin position="152"/>
        <end position="172"/>
    </location>
</feature>
<feature type="region of interest" description="Disordered" evidence="7">
    <location>
        <begin position="356"/>
        <end position="377"/>
    </location>
</feature>